<name>A0A2P2LU33_RHIMU</name>
<proteinExistence type="predicted"/>
<protein>
    <submittedName>
        <fullName evidence="1">Uncharacterized protein</fullName>
    </submittedName>
</protein>
<organism evidence="1">
    <name type="scientific">Rhizophora mucronata</name>
    <name type="common">Asiatic mangrove</name>
    <dbReference type="NCBI Taxonomy" id="61149"/>
    <lineage>
        <taxon>Eukaryota</taxon>
        <taxon>Viridiplantae</taxon>
        <taxon>Streptophyta</taxon>
        <taxon>Embryophyta</taxon>
        <taxon>Tracheophyta</taxon>
        <taxon>Spermatophyta</taxon>
        <taxon>Magnoliopsida</taxon>
        <taxon>eudicotyledons</taxon>
        <taxon>Gunneridae</taxon>
        <taxon>Pentapetalae</taxon>
        <taxon>rosids</taxon>
        <taxon>fabids</taxon>
        <taxon>Malpighiales</taxon>
        <taxon>Rhizophoraceae</taxon>
        <taxon>Rhizophora</taxon>
    </lineage>
</organism>
<dbReference type="EMBL" id="GGEC01040990">
    <property type="protein sequence ID" value="MBX21474.1"/>
    <property type="molecule type" value="Transcribed_RNA"/>
</dbReference>
<evidence type="ECO:0000313" key="1">
    <source>
        <dbReference type="EMBL" id="MBX21474.1"/>
    </source>
</evidence>
<reference evidence="1" key="1">
    <citation type="submission" date="2018-02" db="EMBL/GenBank/DDBJ databases">
        <title>Rhizophora mucronata_Transcriptome.</title>
        <authorList>
            <person name="Meera S.P."/>
            <person name="Sreeshan A."/>
            <person name="Augustine A."/>
        </authorList>
    </citation>
    <scope>NUCLEOTIDE SEQUENCE</scope>
    <source>
        <tissue evidence="1">Leaf</tissue>
    </source>
</reference>
<dbReference type="AlphaFoldDB" id="A0A2P2LU33"/>
<sequence length="42" mass="4964">MQWNFKQSMDFLFLNASVWHHNMISFSSSSLLSLLPLNIHKL</sequence>
<accession>A0A2P2LU33</accession>